<keyword evidence="3" id="KW-1185">Reference proteome</keyword>
<feature type="compositionally biased region" description="Polar residues" evidence="1">
    <location>
        <begin position="54"/>
        <end position="69"/>
    </location>
</feature>
<feature type="region of interest" description="Disordered" evidence="1">
    <location>
        <begin position="1"/>
        <end position="126"/>
    </location>
</feature>
<proteinExistence type="predicted"/>
<gene>
    <name evidence="2" type="ORF">LTR36_010456</name>
</gene>
<feature type="compositionally biased region" description="Basic and acidic residues" evidence="1">
    <location>
        <begin position="22"/>
        <end position="37"/>
    </location>
</feature>
<organism evidence="2 3">
    <name type="scientific">Oleoguttula mirabilis</name>
    <dbReference type="NCBI Taxonomy" id="1507867"/>
    <lineage>
        <taxon>Eukaryota</taxon>
        <taxon>Fungi</taxon>
        <taxon>Dikarya</taxon>
        <taxon>Ascomycota</taxon>
        <taxon>Pezizomycotina</taxon>
        <taxon>Dothideomycetes</taxon>
        <taxon>Dothideomycetidae</taxon>
        <taxon>Mycosphaerellales</taxon>
        <taxon>Teratosphaeriaceae</taxon>
        <taxon>Oleoguttula</taxon>
    </lineage>
</organism>
<evidence type="ECO:0000313" key="3">
    <source>
        <dbReference type="Proteomes" id="UP001324427"/>
    </source>
</evidence>
<reference evidence="2 3" key="1">
    <citation type="submission" date="2021-11" db="EMBL/GenBank/DDBJ databases">
        <title>Black yeast isolated from Biological Soil Crust.</title>
        <authorList>
            <person name="Kurbessoian T."/>
        </authorList>
    </citation>
    <scope>NUCLEOTIDE SEQUENCE [LARGE SCALE GENOMIC DNA]</scope>
    <source>
        <strain evidence="2 3">CCFEE 5522</strain>
    </source>
</reference>
<sequence length="163" mass="17442">MVGFMLHKAQKASSGGSTQRSGNDKEQQTSSNSRDDQSSSGGIPMERVEGTGEESGTSPAPHPSLSSVSHRSKPTDNTADLPPSGMVDLPISTSELLDPSGKRPKSTPDDSGMLDPSSPTPPKKEIDWCAVLRESPSNEAREETIKFLLETIEEYVTPEPLPH</sequence>
<dbReference type="AlphaFoldDB" id="A0AAV9J4E8"/>
<protein>
    <submittedName>
        <fullName evidence="2">Uncharacterized protein</fullName>
    </submittedName>
</protein>
<comment type="caution">
    <text evidence="2">The sequence shown here is derived from an EMBL/GenBank/DDBJ whole genome shotgun (WGS) entry which is preliminary data.</text>
</comment>
<evidence type="ECO:0000313" key="2">
    <source>
        <dbReference type="EMBL" id="KAK4539693.1"/>
    </source>
</evidence>
<evidence type="ECO:0000256" key="1">
    <source>
        <dbReference type="SAM" id="MobiDB-lite"/>
    </source>
</evidence>
<dbReference type="EMBL" id="JAVFHQ010000086">
    <property type="protein sequence ID" value="KAK4539693.1"/>
    <property type="molecule type" value="Genomic_DNA"/>
</dbReference>
<dbReference type="Proteomes" id="UP001324427">
    <property type="component" value="Unassembled WGS sequence"/>
</dbReference>
<name>A0AAV9J4E8_9PEZI</name>
<accession>A0AAV9J4E8</accession>
<feature type="compositionally biased region" description="Polar residues" evidence="1">
    <location>
        <begin position="11"/>
        <end position="21"/>
    </location>
</feature>